<evidence type="ECO:0000256" key="1">
    <source>
        <dbReference type="SAM" id="SignalP"/>
    </source>
</evidence>
<dbReference type="PANTHER" id="PTHR15332:SF175">
    <property type="entry name" value="PROPROTEIN CONVERTASE SUBTILISIN_KEXIN TYPE 5-LIKE"/>
    <property type="match status" value="1"/>
</dbReference>
<keyword evidence="1" id="KW-0732">Signal</keyword>
<feature type="domain" description="EGF-like" evidence="2">
    <location>
        <begin position="532"/>
        <end position="576"/>
    </location>
</feature>
<dbReference type="Proteomes" id="UP000683925">
    <property type="component" value="Unassembled WGS sequence"/>
</dbReference>
<dbReference type="AlphaFoldDB" id="A0A8S1TF24"/>
<reference evidence="3" key="1">
    <citation type="submission" date="2021-01" db="EMBL/GenBank/DDBJ databases">
        <authorList>
            <consortium name="Genoscope - CEA"/>
            <person name="William W."/>
        </authorList>
    </citation>
    <scope>NUCLEOTIDE SEQUENCE</scope>
</reference>
<comment type="caution">
    <text evidence="3">The sequence shown here is derived from an EMBL/GenBank/DDBJ whole genome shotgun (WGS) entry which is preliminary data.</text>
</comment>
<keyword evidence="4" id="KW-1185">Reference proteome</keyword>
<feature type="domain" description="EGF-like" evidence="2">
    <location>
        <begin position="298"/>
        <end position="330"/>
    </location>
</feature>
<evidence type="ECO:0000259" key="2">
    <source>
        <dbReference type="SMART" id="SM00181"/>
    </source>
</evidence>
<accession>A0A8S1TF24</accession>
<dbReference type="InterPro" id="IPR000742">
    <property type="entry name" value="EGF"/>
</dbReference>
<feature type="domain" description="EGF-like" evidence="2">
    <location>
        <begin position="268"/>
        <end position="297"/>
    </location>
</feature>
<feature type="domain" description="EGF-like" evidence="2">
    <location>
        <begin position="610"/>
        <end position="643"/>
    </location>
</feature>
<protein>
    <recommendedName>
        <fullName evidence="2">EGF-like domain-containing protein</fullName>
    </recommendedName>
</protein>
<feature type="domain" description="EGF-like" evidence="2">
    <location>
        <begin position="128"/>
        <end position="160"/>
    </location>
</feature>
<feature type="domain" description="EGF-like" evidence="2">
    <location>
        <begin position="490"/>
        <end position="527"/>
    </location>
</feature>
<dbReference type="EMBL" id="CAJJDP010000025">
    <property type="protein sequence ID" value="CAD8151785.1"/>
    <property type="molecule type" value="Genomic_DNA"/>
</dbReference>
<evidence type="ECO:0000313" key="3">
    <source>
        <dbReference type="EMBL" id="CAD8151785.1"/>
    </source>
</evidence>
<dbReference type="PANTHER" id="PTHR15332">
    <property type="entry name" value="PROPROTEIN CONVERTASE SUBTILISIN_KEXIN TYPE 5-LIKE"/>
    <property type="match status" value="1"/>
</dbReference>
<gene>
    <name evidence="3" type="ORF">POCTA_138.1.T0250281</name>
</gene>
<feature type="chain" id="PRO_5035924213" description="EGF-like domain-containing protein" evidence="1">
    <location>
        <begin position="18"/>
        <end position="720"/>
    </location>
</feature>
<feature type="domain" description="EGF-like" evidence="2">
    <location>
        <begin position="347"/>
        <end position="377"/>
    </location>
</feature>
<sequence length="720" mass="78195">MQIWLFGLLQIIPFAYSQCTTRQYDDGAGGCLDCLTQCATCTTGTTCDTCTLRYYQSGSDCLICDPSCKECSGTSSYCTNCDTSQNLYLDQVTNTCIACDSPKYKDGINCVDTCPVYINLADFTCVALCDSNCLTCAIYSNSCTTCDASNYLDLTSNQCVTACDINCSTCLTTTTNCQSCSTGMYLDNITTASGTCKQCNSPCSVCQSPSDVEVCTDCQSTYYLDGASTCQLCDPTCYECTGSLSTECSQCVLGKYLITNGSDKSCESCVAPCDNCSSDTICDSCVSQYYLNGTACDPCTSPCFTCETTDTHCLTCAPGDNRVLINNQCICDQNFFDQNNGDYVCPPCDANCKTCVDSATKCTSCYDKFYLDSNVCQPCHWNCLTCVTTATNCLSCDEVVNLRIFYNNQCLCVNGQYYSDSQQICAQCVDPCQYCLSGKDSNGVDYNGTQCSSCQAIYNRIISGTICVCKSGYFDAGFLACQPCASYCISCLTSETDCDVCKPNTFRDSTKKCQCLDGYFGTSTVCQPCTSPCLNCEISNTHCLSCITGVNRVLSSNACICAPGYYETTTSPKVCQPCTPPCATCKYFPDKCFSCIAKYYQPSGQLTCLPCDVPCEECAPNDGTKCKTCLAVQNREVLNQVCVCKIDYYQLDNVTPCSQCIAPCYECEDNGDGTQCVSCKAGDNRTVDTNKQCIFHAQNVQMMHLLYQQMEPNVLLVNQD</sequence>
<feature type="domain" description="EGF-like" evidence="2">
    <location>
        <begin position="232"/>
        <end position="267"/>
    </location>
</feature>
<proteinExistence type="predicted"/>
<feature type="domain" description="EGF-like" evidence="2">
    <location>
        <begin position="198"/>
        <end position="231"/>
    </location>
</feature>
<evidence type="ECO:0000313" key="4">
    <source>
        <dbReference type="Proteomes" id="UP000683925"/>
    </source>
</evidence>
<feature type="domain" description="EGF-like" evidence="2">
    <location>
        <begin position="70"/>
        <end position="111"/>
    </location>
</feature>
<organism evidence="3 4">
    <name type="scientific">Paramecium octaurelia</name>
    <dbReference type="NCBI Taxonomy" id="43137"/>
    <lineage>
        <taxon>Eukaryota</taxon>
        <taxon>Sar</taxon>
        <taxon>Alveolata</taxon>
        <taxon>Ciliophora</taxon>
        <taxon>Intramacronucleata</taxon>
        <taxon>Oligohymenophorea</taxon>
        <taxon>Peniculida</taxon>
        <taxon>Parameciidae</taxon>
        <taxon>Paramecium</taxon>
    </lineage>
</organism>
<name>A0A8S1TF24_PAROT</name>
<feature type="signal peptide" evidence="1">
    <location>
        <begin position="1"/>
        <end position="17"/>
    </location>
</feature>
<dbReference type="SMART" id="SM00181">
    <property type="entry name" value="EGF"/>
    <property type="match status" value="13"/>
</dbReference>
<dbReference type="OMA" id="THQCESS"/>
<feature type="domain" description="EGF-like" evidence="2">
    <location>
        <begin position="162"/>
        <end position="197"/>
    </location>
</feature>
<dbReference type="OrthoDB" id="303891at2759"/>
<dbReference type="SMART" id="SM00261">
    <property type="entry name" value="FU"/>
    <property type="match status" value="9"/>
</dbReference>
<dbReference type="InterPro" id="IPR006212">
    <property type="entry name" value="Furin_repeat"/>
</dbReference>
<feature type="domain" description="EGF-like" evidence="2">
    <location>
        <begin position="33"/>
        <end position="62"/>
    </location>
</feature>
<feature type="domain" description="EGF-like" evidence="2">
    <location>
        <begin position="431"/>
        <end position="482"/>
    </location>
</feature>